<dbReference type="InterPro" id="IPR045465">
    <property type="entry name" value="Trans_reg_dom"/>
</dbReference>
<comment type="caution">
    <text evidence="2">The sequence shown here is derived from an EMBL/GenBank/DDBJ whole genome shotgun (WGS) entry which is preliminary data.</text>
</comment>
<feature type="domain" description="Transcriptional regulator-like" evidence="1">
    <location>
        <begin position="22"/>
        <end position="75"/>
    </location>
</feature>
<evidence type="ECO:0000313" key="2">
    <source>
        <dbReference type="EMBL" id="MQR00230.1"/>
    </source>
</evidence>
<dbReference type="EMBL" id="WINI01000002">
    <property type="protein sequence ID" value="MQR00230.1"/>
    <property type="molecule type" value="Genomic_DNA"/>
</dbReference>
<protein>
    <recommendedName>
        <fullName evidence="1">Transcriptional regulator-like domain-containing protein</fullName>
    </recommendedName>
</protein>
<dbReference type="Pfam" id="PF20109">
    <property type="entry name" value="Trans_reg_dom"/>
    <property type="match status" value="1"/>
</dbReference>
<sequence length="241" mass="28291">MKNAETIEIYRLAIPLNGLDIKAYRGYKKWSNRRWAWEFLRRNISFQKICHEILKIESDEKKTNAMKVAARKYGLKIFKHCGDHYGTQKEGNRPIFNGISYWYKVDDGEIRKQRISFHKGQVVIRFDVSPALIDKKALNLQLLRAKELLQNRISEMNGITPQRKQINIIPDEYLKFLRMLDADYNSDESQTTIYVMLNPKDESAISNDKDAQREKFKTLNARVENLTTHGYMTIALTAKKQ</sequence>
<evidence type="ECO:0000259" key="1">
    <source>
        <dbReference type="Pfam" id="PF20109"/>
    </source>
</evidence>
<dbReference type="Proteomes" id="UP000451565">
    <property type="component" value="Unassembled WGS sequence"/>
</dbReference>
<dbReference type="AlphaFoldDB" id="A0A843YMS3"/>
<proteinExistence type="predicted"/>
<keyword evidence="3" id="KW-1185">Reference proteome</keyword>
<reference evidence="2 3" key="1">
    <citation type="submission" date="2019-10" db="EMBL/GenBank/DDBJ databases">
        <title>Glaciimonas soli sp. nov., a psychrophilic bacterium isolated from the forest soil of a high elevation mountain in Taiwan.</title>
        <authorList>
            <person name="Wang L.-T."/>
            <person name="Shieh W.Y."/>
        </authorList>
    </citation>
    <scope>NUCLEOTIDE SEQUENCE [LARGE SCALE GENOMIC DNA]</scope>
    <source>
        <strain evidence="2 3">GS1</strain>
    </source>
</reference>
<dbReference type="RefSeq" id="WP_153233846.1">
    <property type="nucleotide sequence ID" value="NZ_WINI01000002.1"/>
</dbReference>
<evidence type="ECO:0000313" key="3">
    <source>
        <dbReference type="Proteomes" id="UP000451565"/>
    </source>
</evidence>
<gene>
    <name evidence="2" type="ORF">GEV47_06005</name>
</gene>
<organism evidence="2 3">
    <name type="scientific">Glaciimonas soli</name>
    <dbReference type="NCBI Taxonomy" id="2590999"/>
    <lineage>
        <taxon>Bacteria</taxon>
        <taxon>Pseudomonadati</taxon>
        <taxon>Pseudomonadota</taxon>
        <taxon>Betaproteobacteria</taxon>
        <taxon>Burkholderiales</taxon>
        <taxon>Oxalobacteraceae</taxon>
        <taxon>Glaciimonas</taxon>
    </lineage>
</organism>
<dbReference type="OrthoDB" id="8913555at2"/>
<accession>A0A843YMS3</accession>
<name>A0A843YMS3_9BURK</name>